<sequence>MGRIVNPYNSTTRLLRQNIIDNEAFENSFSLSNGLQQDISTEVIKFLNLFRGCNFRLYMGFELEDEQYWYRYSVISLVLNGHSSFIIESKNISSDYRTTHSPINSGKAFRKFAICSTHIYLNKQINKLVMLDAISLQPDFIWILTFTVLVPNSENDNREGLYDENVHVINRLKPRNPFQSLSQLHYSATYIEILDYTRVNLICIPCTHEPTQVELRLGDYLSRFHIQKLWTQSNTNMHEQKINFNSATNIPFSEDCNIHKSSELSPKVCVITQLRKMFNYSIQANEENRHSHGSIFSGIFIGRGNINFVRYGKHLMIPSGMIADSFALIIILGHPPKNLVAVLQPFQWSTWLGIFIAASSLTTIFYFDFTYCTISVISKTVSDSDSYYEGESEQCESTDRNSEPGQLLRIIAGKAIVKVYDENATISETSRVSRLIPYRKFNQCVVLSYFSFQNTSQLAAKAGESKADFVWFLMSEQVENLNSSDYEHLVKLPFSGLVFTITKFSAVHLLCLSCNDQERAISISNQLDSEISTMEESSKEFSMIPYYYKLWKTFHHNLNQVPIFTDTDLGPSPIQRFKECNIHKKNHVMSSSCTYVVLMQHFNFSLLLTDSAKQNGILAHAYLDNGIMITPRNMIWIKSGHFQMLSYAIDIEPYAYIMVLEEPPNNFDGILYPFDLTTWSMILLVSILLTVIICIKLPSESTSKEFDHSSITSVYPERLSIVKSHTGVWYTIMVLLVDQPIADVERIASHKSVLIVLWSLWTFVALSLSQAYKCSLFSFLAQIPSVSVPHSLASLVDSGMLLGTTDSFIHVNRNGPQSKIKRNYKSTLKDIILRDMIRNNDEFGMNTSIFKRLQHSSKWLGTDFTGIAVKFITRTPFMNKHINESVNIPSNFILLDPKSYILIQSKLFDFFTANWVSDVKPLPVFVSRAVWIVKETYLRPLLENSVAALFESGIYTRWKKYYELHKTCFFLQYVYLSLAGSRQNSSGKQPGKWIYPDRVYHKIAFKRVFSYVYFNGARESFVSDTIPTKVYGMQFPIFYWNSQFKCLLCLEEMSSYVLSCLRCGASGVSVSCPWCLTRLIKEHYFHLCLLLPQLKYRPLLSSIISQRSYIATTSTISAINASGLLGTVSMLEESILAKGKDESCNSNELHEKLLEKLTWLGDDNINRLV</sequence>
<protein>
    <submittedName>
        <fullName evidence="2">Uncharacterized protein</fullName>
    </submittedName>
</protein>
<comment type="caution">
    <text evidence="2">The sequence shown here is derived from an EMBL/GenBank/DDBJ whole genome shotgun (WGS) entry which is preliminary data.</text>
</comment>
<keyword evidence="1" id="KW-0812">Transmembrane</keyword>
<evidence type="ECO:0000256" key="1">
    <source>
        <dbReference type="SAM" id="Phobius"/>
    </source>
</evidence>
<name>A0ABP1RDH7_9HEXA</name>
<feature type="transmembrane region" description="Helical" evidence="1">
    <location>
        <begin position="753"/>
        <end position="772"/>
    </location>
</feature>
<reference evidence="2 3" key="1">
    <citation type="submission" date="2024-08" db="EMBL/GenBank/DDBJ databases">
        <authorList>
            <person name="Cucini C."/>
            <person name="Frati F."/>
        </authorList>
    </citation>
    <scope>NUCLEOTIDE SEQUENCE [LARGE SCALE GENOMIC DNA]</scope>
</reference>
<keyword evidence="3" id="KW-1185">Reference proteome</keyword>
<dbReference type="EMBL" id="CAXLJM020000068">
    <property type="protein sequence ID" value="CAL8122845.1"/>
    <property type="molecule type" value="Genomic_DNA"/>
</dbReference>
<dbReference type="Proteomes" id="UP001642540">
    <property type="component" value="Unassembled WGS sequence"/>
</dbReference>
<gene>
    <name evidence="2" type="ORF">ODALV1_LOCUS19978</name>
</gene>
<accession>A0ABP1RDH7</accession>
<feature type="transmembrane region" description="Helical" evidence="1">
    <location>
        <begin position="676"/>
        <end position="695"/>
    </location>
</feature>
<organism evidence="2 3">
    <name type="scientific">Orchesella dallaii</name>
    <dbReference type="NCBI Taxonomy" id="48710"/>
    <lineage>
        <taxon>Eukaryota</taxon>
        <taxon>Metazoa</taxon>
        <taxon>Ecdysozoa</taxon>
        <taxon>Arthropoda</taxon>
        <taxon>Hexapoda</taxon>
        <taxon>Collembola</taxon>
        <taxon>Entomobryomorpha</taxon>
        <taxon>Entomobryoidea</taxon>
        <taxon>Orchesellidae</taxon>
        <taxon>Orchesellinae</taxon>
        <taxon>Orchesella</taxon>
    </lineage>
</organism>
<keyword evidence="1" id="KW-0472">Membrane</keyword>
<keyword evidence="1" id="KW-1133">Transmembrane helix</keyword>
<evidence type="ECO:0000313" key="3">
    <source>
        <dbReference type="Proteomes" id="UP001642540"/>
    </source>
</evidence>
<dbReference type="Gene3D" id="1.10.287.70">
    <property type="match status" value="1"/>
</dbReference>
<evidence type="ECO:0000313" key="2">
    <source>
        <dbReference type="EMBL" id="CAL8122845.1"/>
    </source>
</evidence>
<proteinExistence type="predicted"/>